<dbReference type="AlphaFoldDB" id="A0A9N8HCB3"/>
<keyword evidence="1" id="KW-0732">Signal</keyword>
<dbReference type="Proteomes" id="UP001153069">
    <property type="component" value="Unassembled WGS sequence"/>
</dbReference>
<evidence type="ECO:0000313" key="3">
    <source>
        <dbReference type="Proteomes" id="UP001153069"/>
    </source>
</evidence>
<evidence type="ECO:0000256" key="1">
    <source>
        <dbReference type="SAM" id="SignalP"/>
    </source>
</evidence>
<comment type="caution">
    <text evidence="2">The sequence shown here is derived from an EMBL/GenBank/DDBJ whole genome shotgun (WGS) entry which is preliminary data.</text>
</comment>
<sequence length="150" mass="16485">MMKSLVILVAFFVAASQAFVVAPRQNRLISSSLSMSDEPMLGDTERMLLETKERKESGIIQKYGQTVKNDGLDGVRAFVWGIFDVTNAIFPVLGVALTMGLFLNMAGYGYFFDTNHGLVVDTLQHIQQEQALQAEAARMATDAVNKAGMF</sequence>
<feature type="chain" id="PRO_5040329292" evidence="1">
    <location>
        <begin position="19"/>
        <end position="150"/>
    </location>
</feature>
<name>A0A9N8HCB3_9STRA</name>
<reference evidence="2" key="1">
    <citation type="submission" date="2020-06" db="EMBL/GenBank/DDBJ databases">
        <authorList>
            <consortium name="Plant Systems Biology data submission"/>
        </authorList>
    </citation>
    <scope>NUCLEOTIDE SEQUENCE</scope>
    <source>
        <strain evidence="2">D6</strain>
    </source>
</reference>
<dbReference type="EMBL" id="CAICTM010000399">
    <property type="protein sequence ID" value="CAB9509693.1"/>
    <property type="molecule type" value="Genomic_DNA"/>
</dbReference>
<proteinExistence type="predicted"/>
<feature type="signal peptide" evidence="1">
    <location>
        <begin position="1"/>
        <end position="18"/>
    </location>
</feature>
<gene>
    <name evidence="2" type="ORF">SEMRO_400_G135230.1</name>
</gene>
<protein>
    <submittedName>
        <fullName evidence="2">Uncharacterized protein</fullName>
    </submittedName>
</protein>
<evidence type="ECO:0000313" key="2">
    <source>
        <dbReference type="EMBL" id="CAB9509693.1"/>
    </source>
</evidence>
<keyword evidence="3" id="KW-1185">Reference proteome</keyword>
<organism evidence="2 3">
    <name type="scientific">Seminavis robusta</name>
    <dbReference type="NCBI Taxonomy" id="568900"/>
    <lineage>
        <taxon>Eukaryota</taxon>
        <taxon>Sar</taxon>
        <taxon>Stramenopiles</taxon>
        <taxon>Ochrophyta</taxon>
        <taxon>Bacillariophyta</taxon>
        <taxon>Bacillariophyceae</taxon>
        <taxon>Bacillariophycidae</taxon>
        <taxon>Naviculales</taxon>
        <taxon>Naviculaceae</taxon>
        <taxon>Seminavis</taxon>
    </lineage>
</organism>
<accession>A0A9N8HCB3</accession>